<evidence type="ECO:0000256" key="1">
    <source>
        <dbReference type="SAM" id="Phobius"/>
    </source>
</evidence>
<feature type="transmembrane region" description="Helical" evidence="1">
    <location>
        <begin position="12"/>
        <end position="30"/>
    </location>
</feature>
<dbReference type="Pfam" id="PF09803">
    <property type="entry name" value="Pet100"/>
    <property type="match status" value="1"/>
</dbReference>
<keyword evidence="3" id="KW-1185">Reference proteome</keyword>
<gene>
    <name evidence="2" type="ORF">HDU87_000587</name>
</gene>
<proteinExistence type="predicted"/>
<dbReference type="InterPro" id="IPR018625">
    <property type="entry name" value="Pet100"/>
</dbReference>
<evidence type="ECO:0000313" key="2">
    <source>
        <dbReference type="EMBL" id="KAJ3169705.1"/>
    </source>
</evidence>
<evidence type="ECO:0000313" key="3">
    <source>
        <dbReference type="Proteomes" id="UP001212152"/>
    </source>
</evidence>
<dbReference type="AlphaFoldDB" id="A0AAD5XJF2"/>
<dbReference type="Proteomes" id="UP001212152">
    <property type="component" value="Unassembled WGS sequence"/>
</dbReference>
<dbReference type="EMBL" id="JADGJQ010000105">
    <property type="protein sequence ID" value="KAJ3169705.1"/>
    <property type="molecule type" value="Genomic_DNA"/>
</dbReference>
<sequence length="76" mass="8790">MPLPKNFVRMETVKFGIYILFPVGVLYLFNRPDIQDKLGRDQLDTLAAFRVPEDKLFKLPSSLDEVRAEVILPMHS</sequence>
<comment type="caution">
    <text evidence="2">The sequence shown here is derived from an EMBL/GenBank/DDBJ whole genome shotgun (WGS) entry which is preliminary data.</text>
</comment>
<keyword evidence="1" id="KW-1133">Transmembrane helix</keyword>
<organism evidence="2 3">
    <name type="scientific">Geranomyces variabilis</name>
    <dbReference type="NCBI Taxonomy" id="109894"/>
    <lineage>
        <taxon>Eukaryota</taxon>
        <taxon>Fungi</taxon>
        <taxon>Fungi incertae sedis</taxon>
        <taxon>Chytridiomycota</taxon>
        <taxon>Chytridiomycota incertae sedis</taxon>
        <taxon>Chytridiomycetes</taxon>
        <taxon>Spizellomycetales</taxon>
        <taxon>Powellomycetaceae</taxon>
        <taxon>Geranomyces</taxon>
    </lineage>
</organism>
<protein>
    <submittedName>
        <fullName evidence="2">Uncharacterized protein</fullName>
    </submittedName>
</protein>
<name>A0AAD5XJF2_9FUNG</name>
<keyword evidence="1" id="KW-0472">Membrane</keyword>
<reference evidence="2" key="1">
    <citation type="submission" date="2020-05" db="EMBL/GenBank/DDBJ databases">
        <title>Phylogenomic resolution of chytrid fungi.</title>
        <authorList>
            <person name="Stajich J.E."/>
            <person name="Amses K."/>
            <person name="Simmons R."/>
            <person name="Seto K."/>
            <person name="Myers J."/>
            <person name="Bonds A."/>
            <person name="Quandt C.A."/>
            <person name="Barry K."/>
            <person name="Liu P."/>
            <person name="Grigoriev I."/>
            <person name="Longcore J.E."/>
            <person name="James T.Y."/>
        </authorList>
    </citation>
    <scope>NUCLEOTIDE SEQUENCE</scope>
    <source>
        <strain evidence="2">JEL0379</strain>
    </source>
</reference>
<dbReference type="GO" id="GO:0033617">
    <property type="term" value="P:mitochondrial respiratory chain complex IV assembly"/>
    <property type="evidence" value="ECO:0007669"/>
    <property type="project" value="InterPro"/>
</dbReference>
<accession>A0AAD5XJF2</accession>
<keyword evidence="1" id="KW-0812">Transmembrane</keyword>
<dbReference type="GO" id="GO:0005739">
    <property type="term" value="C:mitochondrion"/>
    <property type="evidence" value="ECO:0007669"/>
    <property type="project" value="InterPro"/>
</dbReference>